<evidence type="ECO:0000256" key="9">
    <source>
        <dbReference type="SAM" id="MobiDB-lite"/>
    </source>
</evidence>
<keyword evidence="4" id="KW-0862">Zinc</keyword>
<dbReference type="Gene3D" id="3.30.40.100">
    <property type="match status" value="1"/>
</dbReference>
<evidence type="ECO:0000259" key="10">
    <source>
        <dbReference type="PROSITE" id="PS50982"/>
    </source>
</evidence>
<dbReference type="InterPro" id="IPR016177">
    <property type="entry name" value="DNA-bd_dom_sf"/>
</dbReference>
<dbReference type="AlphaFoldDB" id="A0A7J0G1L1"/>
<evidence type="ECO:0000256" key="1">
    <source>
        <dbReference type="ARBA" id="ARBA00004123"/>
    </source>
</evidence>
<keyword evidence="5" id="KW-0805">Transcription regulation</keyword>
<dbReference type="InterPro" id="IPR001739">
    <property type="entry name" value="Methyl_CpG_DNA-bd"/>
</dbReference>
<feature type="domain" description="CW-type" evidence="11">
    <location>
        <begin position="112"/>
        <end position="167"/>
    </location>
</feature>
<dbReference type="OrthoDB" id="10072024at2759"/>
<feature type="domain" description="MBD" evidence="10">
    <location>
        <begin position="173"/>
        <end position="243"/>
    </location>
</feature>
<evidence type="ECO:0000313" key="13">
    <source>
        <dbReference type="Proteomes" id="UP000585474"/>
    </source>
</evidence>
<dbReference type="SUPFAM" id="SSF54171">
    <property type="entry name" value="DNA-binding domain"/>
    <property type="match status" value="1"/>
</dbReference>
<dbReference type="PANTHER" id="PTHR12396:SF10">
    <property type="entry name" value="METHYL-CPG-BINDING DOMAIN-CONTAINING PROTEIN 1-RELATED"/>
    <property type="match status" value="1"/>
</dbReference>
<evidence type="ECO:0000259" key="11">
    <source>
        <dbReference type="PROSITE" id="PS51050"/>
    </source>
</evidence>
<keyword evidence="13" id="KW-1185">Reference proteome</keyword>
<reference evidence="12 13" key="1">
    <citation type="submission" date="2019-07" db="EMBL/GenBank/DDBJ databases">
        <title>De Novo Assembly of kiwifruit Actinidia rufa.</title>
        <authorList>
            <person name="Sugita-Konishi S."/>
            <person name="Sato K."/>
            <person name="Mori E."/>
            <person name="Abe Y."/>
            <person name="Kisaki G."/>
            <person name="Hamano K."/>
            <person name="Suezawa K."/>
            <person name="Otani M."/>
            <person name="Fukuda T."/>
            <person name="Manabe T."/>
            <person name="Gomi K."/>
            <person name="Tabuchi M."/>
            <person name="Akimitsu K."/>
            <person name="Kataoka I."/>
        </authorList>
    </citation>
    <scope>NUCLEOTIDE SEQUENCE [LARGE SCALE GENOMIC DNA]</scope>
    <source>
        <strain evidence="13">cv. Fuchu</strain>
    </source>
</reference>
<dbReference type="InterPro" id="IPR011124">
    <property type="entry name" value="Znf_CW"/>
</dbReference>
<evidence type="ECO:0000256" key="8">
    <source>
        <dbReference type="ARBA" id="ARBA00023242"/>
    </source>
</evidence>
<keyword evidence="2" id="KW-0479">Metal-binding</keyword>
<dbReference type="GO" id="GO:0005634">
    <property type="term" value="C:nucleus"/>
    <property type="evidence" value="ECO:0007669"/>
    <property type="project" value="UniProtKB-SubCell"/>
</dbReference>
<dbReference type="GO" id="GO:0008270">
    <property type="term" value="F:zinc ion binding"/>
    <property type="evidence" value="ECO:0007669"/>
    <property type="project" value="UniProtKB-KW"/>
</dbReference>
<evidence type="ECO:0000256" key="3">
    <source>
        <dbReference type="ARBA" id="ARBA00022771"/>
    </source>
</evidence>
<organism evidence="12 13">
    <name type="scientific">Actinidia rufa</name>
    <dbReference type="NCBI Taxonomy" id="165716"/>
    <lineage>
        <taxon>Eukaryota</taxon>
        <taxon>Viridiplantae</taxon>
        <taxon>Streptophyta</taxon>
        <taxon>Embryophyta</taxon>
        <taxon>Tracheophyta</taxon>
        <taxon>Spermatophyta</taxon>
        <taxon>Magnoliopsida</taxon>
        <taxon>eudicotyledons</taxon>
        <taxon>Gunneridae</taxon>
        <taxon>Pentapetalae</taxon>
        <taxon>asterids</taxon>
        <taxon>Ericales</taxon>
        <taxon>Actinidiaceae</taxon>
        <taxon>Actinidia</taxon>
    </lineage>
</organism>
<sequence>MELNSSWRWSPRASVVINLAHWRDAEQMASSRRLKIRVSVEVRSCGHLIFIVKGEVENWEHRRDGERALLVPVDPRPSSVKLGESPSPGSSSATKWPRTPNLLLREKRQSGNNSVIVYAAQCGECFKWRVIPTQEEFEDMRSKFIEDPFFCNKKANVSCEDPADIEYDATRVWVIDKPNLPKTPPGFQRELVLRRDFSKMDAYYITPAGTRVRAPSSVASFLEANPECKGVSVSDFSFTPPKVMDDTVPENVKGPGPSSANKKMKALREEDDDV</sequence>
<comment type="caution">
    <text evidence="12">The sequence shown here is derived from an EMBL/GenBank/DDBJ whole genome shotgun (WGS) entry which is preliminary data.</text>
</comment>
<evidence type="ECO:0000256" key="6">
    <source>
        <dbReference type="ARBA" id="ARBA00023125"/>
    </source>
</evidence>
<keyword evidence="7" id="KW-0804">Transcription</keyword>
<dbReference type="Pfam" id="PF07496">
    <property type="entry name" value="zf-CW"/>
    <property type="match status" value="1"/>
</dbReference>
<keyword evidence="3" id="KW-0863">Zinc-finger</keyword>
<feature type="region of interest" description="Disordered" evidence="9">
    <location>
        <begin position="239"/>
        <end position="274"/>
    </location>
</feature>
<dbReference type="PROSITE" id="PS50982">
    <property type="entry name" value="MBD"/>
    <property type="match status" value="1"/>
</dbReference>
<comment type="subcellular location">
    <subcellularLocation>
        <location evidence="1">Nucleus</location>
    </subcellularLocation>
</comment>
<dbReference type="Gene3D" id="3.30.890.10">
    <property type="entry name" value="Methyl-cpg-binding Protein 2, Chain A"/>
    <property type="match status" value="1"/>
</dbReference>
<dbReference type="PANTHER" id="PTHR12396">
    <property type="entry name" value="METHYL-CPG BINDING PROTEIN, MBD"/>
    <property type="match status" value="1"/>
</dbReference>
<evidence type="ECO:0000256" key="4">
    <source>
        <dbReference type="ARBA" id="ARBA00022833"/>
    </source>
</evidence>
<dbReference type="Proteomes" id="UP000585474">
    <property type="component" value="Unassembled WGS sequence"/>
</dbReference>
<dbReference type="Pfam" id="PF01429">
    <property type="entry name" value="MBD"/>
    <property type="match status" value="1"/>
</dbReference>
<gene>
    <name evidence="12" type="ORF">Acr_17g0002400</name>
</gene>
<evidence type="ECO:0000313" key="12">
    <source>
        <dbReference type="EMBL" id="GFZ04668.1"/>
    </source>
</evidence>
<dbReference type="GO" id="GO:0003677">
    <property type="term" value="F:DNA binding"/>
    <property type="evidence" value="ECO:0007669"/>
    <property type="project" value="UniProtKB-KW"/>
</dbReference>
<dbReference type="CDD" id="cd01396">
    <property type="entry name" value="MeCP2_MBD"/>
    <property type="match status" value="1"/>
</dbReference>
<evidence type="ECO:0000256" key="5">
    <source>
        <dbReference type="ARBA" id="ARBA00023015"/>
    </source>
</evidence>
<protein>
    <submittedName>
        <fullName evidence="12">Methyl-CPG-binding domain 4</fullName>
    </submittedName>
</protein>
<keyword evidence="6" id="KW-0238">DNA-binding</keyword>
<proteinExistence type="predicted"/>
<dbReference type="EMBL" id="BJWL01000017">
    <property type="protein sequence ID" value="GFZ04668.1"/>
    <property type="molecule type" value="Genomic_DNA"/>
</dbReference>
<evidence type="ECO:0000256" key="2">
    <source>
        <dbReference type="ARBA" id="ARBA00022723"/>
    </source>
</evidence>
<keyword evidence="8" id="KW-0539">Nucleus</keyword>
<name>A0A7J0G1L1_9ERIC</name>
<evidence type="ECO:0000256" key="7">
    <source>
        <dbReference type="ARBA" id="ARBA00023163"/>
    </source>
</evidence>
<dbReference type="SMART" id="SM00391">
    <property type="entry name" value="MBD"/>
    <property type="match status" value="1"/>
</dbReference>
<feature type="region of interest" description="Disordered" evidence="9">
    <location>
        <begin position="77"/>
        <end position="101"/>
    </location>
</feature>
<dbReference type="PROSITE" id="PS51050">
    <property type="entry name" value="ZF_CW"/>
    <property type="match status" value="1"/>
</dbReference>
<accession>A0A7J0G1L1</accession>